<feature type="domain" description="Response regulatory" evidence="6">
    <location>
        <begin position="10"/>
        <end position="123"/>
    </location>
</feature>
<dbReference type="EMBL" id="CAFBOL010000029">
    <property type="protein sequence ID" value="CAB4988719.1"/>
    <property type="molecule type" value="Genomic_DNA"/>
</dbReference>
<dbReference type="GO" id="GO:0000976">
    <property type="term" value="F:transcription cis-regulatory region binding"/>
    <property type="evidence" value="ECO:0007669"/>
    <property type="project" value="TreeGrafter"/>
</dbReference>
<evidence type="ECO:0000259" key="6">
    <source>
        <dbReference type="PROSITE" id="PS50110"/>
    </source>
</evidence>
<protein>
    <submittedName>
        <fullName evidence="8">Unannotated protein</fullName>
    </submittedName>
</protein>
<evidence type="ECO:0000256" key="4">
    <source>
        <dbReference type="ARBA" id="ARBA00023125"/>
    </source>
</evidence>
<evidence type="ECO:0000313" key="8">
    <source>
        <dbReference type="EMBL" id="CAB4365225.1"/>
    </source>
</evidence>
<dbReference type="AlphaFoldDB" id="A0A6J6A7U0"/>
<dbReference type="SMART" id="SM00448">
    <property type="entry name" value="REC"/>
    <property type="match status" value="1"/>
</dbReference>
<dbReference type="InterPro" id="IPR039420">
    <property type="entry name" value="WalR-like"/>
</dbReference>
<dbReference type="GO" id="GO:0032993">
    <property type="term" value="C:protein-DNA complex"/>
    <property type="evidence" value="ECO:0007669"/>
    <property type="project" value="TreeGrafter"/>
</dbReference>
<keyword evidence="5" id="KW-0804">Transcription</keyword>
<dbReference type="InterPro" id="IPR016032">
    <property type="entry name" value="Sig_transdc_resp-reg_C-effctor"/>
</dbReference>
<dbReference type="PROSITE" id="PS51755">
    <property type="entry name" value="OMPR_PHOB"/>
    <property type="match status" value="1"/>
</dbReference>
<dbReference type="EMBL" id="CAESGF010000026">
    <property type="protein sequence ID" value="CAB4365225.1"/>
    <property type="molecule type" value="Genomic_DNA"/>
</dbReference>
<dbReference type="InterPro" id="IPR011006">
    <property type="entry name" value="CheY-like_superfamily"/>
</dbReference>
<keyword evidence="2" id="KW-0902">Two-component regulatory system</keyword>
<dbReference type="FunFam" id="1.10.10.10:FF:000018">
    <property type="entry name" value="DNA-binding response regulator ResD"/>
    <property type="match status" value="1"/>
</dbReference>
<dbReference type="EMBL" id="CAEZYF010000001">
    <property type="protein sequence ID" value="CAB4702296.1"/>
    <property type="molecule type" value="Genomic_DNA"/>
</dbReference>
<evidence type="ECO:0000259" key="7">
    <source>
        <dbReference type="PROSITE" id="PS51755"/>
    </source>
</evidence>
<dbReference type="Gene3D" id="6.10.250.690">
    <property type="match status" value="1"/>
</dbReference>
<dbReference type="EMBL" id="CAFAAV010000038">
    <property type="protein sequence ID" value="CAB4810406.1"/>
    <property type="molecule type" value="Genomic_DNA"/>
</dbReference>
<dbReference type="InterPro" id="IPR001867">
    <property type="entry name" value="OmpR/PhoB-type_DNA-bd"/>
</dbReference>
<dbReference type="InterPro" id="IPR036388">
    <property type="entry name" value="WH-like_DNA-bd_sf"/>
</dbReference>
<dbReference type="Pfam" id="PF00072">
    <property type="entry name" value="Response_reg"/>
    <property type="match status" value="1"/>
</dbReference>
<dbReference type="SUPFAM" id="SSF52172">
    <property type="entry name" value="CheY-like"/>
    <property type="match status" value="1"/>
</dbReference>
<feature type="domain" description="OmpR/PhoB-type" evidence="7">
    <location>
        <begin position="138"/>
        <end position="237"/>
    </location>
</feature>
<keyword evidence="1" id="KW-0597">Phosphoprotein</keyword>
<accession>A0A6J6A7U0</accession>
<dbReference type="Gene3D" id="3.40.50.2300">
    <property type="match status" value="1"/>
</dbReference>
<dbReference type="CDD" id="cd00383">
    <property type="entry name" value="trans_reg_C"/>
    <property type="match status" value="1"/>
</dbReference>
<gene>
    <name evidence="9" type="ORF">UFOPK2656_00132</name>
    <name evidence="10" type="ORF">UFOPK3099_00696</name>
    <name evidence="11" type="ORF">UFOPK3267_02389</name>
    <name evidence="12" type="ORF">UFOPK3651_01982</name>
    <name evidence="13" type="ORF">UFOPK3931_01338</name>
    <name evidence="8" type="ORF">UFOPK4189_02973</name>
</gene>
<evidence type="ECO:0000256" key="1">
    <source>
        <dbReference type="ARBA" id="ARBA00022553"/>
    </source>
</evidence>
<name>A0A6J6A7U0_9ZZZZ</name>
<dbReference type="SUPFAM" id="SSF46894">
    <property type="entry name" value="C-terminal effector domain of the bipartite response regulators"/>
    <property type="match status" value="1"/>
</dbReference>
<dbReference type="GO" id="GO:0006355">
    <property type="term" value="P:regulation of DNA-templated transcription"/>
    <property type="evidence" value="ECO:0007669"/>
    <property type="project" value="InterPro"/>
</dbReference>
<reference evidence="8" key="1">
    <citation type="submission" date="2020-05" db="EMBL/GenBank/DDBJ databases">
        <authorList>
            <person name="Chiriac C."/>
            <person name="Salcher M."/>
            <person name="Ghai R."/>
            <person name="Kavagutti S V."/>
        </authorList>
    </citation>
    <scope>NUCLEOTIDE SEQUENCE</scope>
</reference>
<keyword evidence="4" id="KW-0238">DNA-binding</keyword>
<dbReference type="InterPro" id="IPR001789">
    <property type="entry name" value="Sig_transdc_resp-reg_receiver"/>
</dbReference>
<dbReference type="Gene3D" id="1.10.10.10">
    <property type="entry name" value="Winged helix-like DNA-binding domain superfamily/Winged helix DNA-binding domain"/>
    <property type="match status" value="1"/>
</dbReference>
<evidence type="ECO:0000313" key="12">
    <source>
        <dbReference type="EMBL" id="CAB4938523.1"/>
    </source>
</evidence>
<keyword evidence="3" id="KW-0805">Transcription regulation</keyword>
<evidence type="ECO:0000256" key="2">
    <source>
        <dbReference type="ARBA" id="ARBA00023012"/>
    </source>
</evidence>
<dbReference type="PANTHER" id="PTHR48111">
    <property type="entry name" value="REGULATOR OF RPOS"/>
    <property type="match status" value="1"/>
</dbReference>
<dbReference type="SMART" id="SM00862">
    <property type="entry name" value="Trans_reg_C"/>
    <property type="match status" value="1"/>
</dbReference>
<dbReference type="PANTHER" id="PTHR48111:SF1">
    <property type="entry name" value="TWO-COMPONENT RESPONSE REGULATOR ORR33"/>
    <property type="match status" value="1"/>
</dbReference>
<evidence type="ECO:0000313" key="11">
    <source>
        <dbReference type="EMBL" id="CAB4852867.1"/>
    </source>
</evidence>
<evidence type="ECO:0000256" key="5">
    <source>
        <dbReference type="ARBA" id="ARBA00023163"/>
    </source>
</evidence>
<dbReference type="EMBL" id="CAFBMT010000010">
    <property type="protein sequence ID" value="CAB4938523.1"/>
    <property type="molecule type" value="Genomic_DNA"/>
</dbReference>
<dbReference type="GO" id="GO:0005829">
    <property type="term" value="C:cytosol"/>
    <property type="evidence" value="ECO:0007669"/>
    <property type="project" value="TreeGrafter"/>
</dbReference>
<evidence type="ECO:0000313" key="13">
    <source>
        <dbReference type="EMBL" id="CAB4988719.1"/>
    </source>
</evidence>
<organism evidence="8">
    <name type="scientific">freshwater metagenome</name>
    <dbReference type="NCBI Taxonomy" id="449393"/>
    <lineage>
        <taxon>unclassified sequences</taxon>
        <taxon>metagenomes</taxon>
        <taxon>ecological metagenomes</taxon>
    </lineage>
</organism>
<evidence type="ECO:0000313" key="9">
    <source>
        <dbReference type="EMBL" id="CAB4702296.1"/>
    </source>
</evidence>
<evidence type="ECO:0000313" key="10">
    <source>
        <dbReference type="EMBL" id="CAB4810406.1"/>
    </source>
</evidence>
<dbReference type="Pfam" id="PF00486">
    <property type="entry name" value="Trans_reg_C"/>
    <property type="match status" value="1"/>
</dbReference>
<dbReference type="GO" id="GO:0000156">
    <property type="term" value="F:phosphorelay response regulator activity"/>
    <property type="evidence" value="ECO:0007669"/>
    <property type="project" value="TreeGrafter"/>
</dbReference>
<dbReference type="EMBL" id="CAFBIY010000166">
    <property type="protein sequence ID" value="CAB4852867.1"/>
    <property type="molecule type" value="Genomic_DNA"/>
</dbReference>
<dbReference type="PROSITE" id="PS50110">
    <property type="entry name" value="RESPONSE_REGULATORY"/>
    <property type="match status" value="1"/>
</dbReference>
<sequence length="256" mass="28440">MEPDAQLAPRVLLAVADPMLRRVASSALRTRGYSVSATTEEEAALTLARSFSPDVIMVDLDLSSPEGGSLFDTMRALSDAYIVGIAPPDADNARIRALRSGADDVVSSMMHPDELAARCQAMLRRPRQLHSRWDPMQASIISLGALTVDVGRKEIRVNNLDVAVTRIEFALFEQLCRRPAEVCSRQELLEEVWGPNWVGDTHVVDVHLSNLRRKLQMIEPDLRFIHTVRGVGFRLSNDLLRTLTDASRDTRTLISA</sequence>
<evidence type="ECO:0000256" key="3">
    <source>
        <dbReference type="ARBA" id="ARBA00023015"/>
    </source>
</evidence>
<proteinExistence type="predicted"/>